<reference evidence="8 9" key="1">
    <citation type="submission" date="2015-11" db="EMBL/GenBank/DDBJ databases">
        <title>Draft genome sequence of Agrobacterium sp. R89-1.</title>
        <authorList>
            <person name="Zahradnik J."/>
            <person name="Kyslikova E."/>
            <person name="Palyzova A."/>
            <person name="Kyslik P."/>
        </authorList>
    </citation>
    <scope>NUCLEOTIDE SEQUENCE [LARGE SCALE GENOMIC DNA]</scope>
    <source>
        <strain evidence="8 9">R89-1</strain>
    </source>
</reference>
<keyword evidence="4 7" id="KW-0812">Transmembrane</keyword>
<evidence type="ECO:0000256" key="4">
    <source>
        <dbReference type="ARBA" id="ARBA00022692"/>
    </source>
</evidence>
<feature type="transmembrane region" description="Helical" evidence="7">
    <location>
        <begin position="312"/>
        <end position="341"/>
    </location>
</feature>
<dbReference type="AlphaFoldDB" id="A0A135P0T6"/>
<keyword evidence="3" id="KW-0813">Transport</keyword>
<feature type="transmembrane region" description="Helical" evidence="7">
    <location>
        <begin position="153"/>
        <end position="175"/>
    </location>
</feature>
<dbReference type="Proteomes" id="UP000070498">
    <property type="component" value="Unassembled WGS sequence"/>
</dbReference>
<feature type="transmembrane region" description="Helical" evidence="7">
    <location>
        <begin position="221"/>
        <end position="240"/>
    </location>
</feature>
<dbReference type="PANTHER" id="PTHR12778:SF10">
    <property type="entry name" value="MAJOR FACILITATOR SUPERFAMILY DOMAIN-CONTAINING PROTEIN 3"/>
    <property type="match status" value="1"/>
</dbReference>
<feature type="transmembrane region" description="Helical" evidence="7">
    <location>
        <begin position="380"/>
        <end position="402"/>
    </location>
</feature>
<proteinExistence type="inferred from homology"/>
<evidence type="ECO:0000313" key="9">
    <source>
        <dbReference type="Proteomes" id="UP000070498"/>
    </source>
</evidence>
<comment type="similarity">
    <text evidence="2">Belongs to the major facilitator superfamily.</text>
</comment>
<feature type="transmembrane region" description="Helical" evidence="7">
    <location>
        <begin position="16"/>
        <end position="42"/>
    </location>
</feature>
<protein>
    <submittedName>
        <fullName evidence="8">MFS transporter</fullName>
    </submittedName>
</protein>
<evidence type="ECO:0000313" key="8">
    <source>
        <dbReference type="EMBL" id="KXG84999.1"/>
    </source>
</evidence>
<feature type="transmembrane region" description="Helical" evidence="7">
    <location>
        <begin position="287"/>
        <end position="306"/>
    </location>
</feature>
<dbReference type="GO" id="GO:0016020">
    <property type="term" value="C:membrane"/>
    <property type="evidence" value="ECO:0007669"/>
    <property type="project" value="UniProtKB-SubCell"/>
</dbReference>
<keyword evidence="6 7" id="KW-0472">Membrane</keyword>
<comment type="subcellular location">
    <subcellularLocation>
        <location evidence="1">Membrane</location>
        <topology evidence="1">Multi-pass membrane protein</topology>
    </subcellularLocation>
</comment>
<evidence type="ECO:0000256" key="1">
    <source>
        <dbReference type="ARBA" id="ARBA00004141"/>
    </source>
</evidence>
<dbReference type="GO" id="GO:0022857">
    <property type="term" value="F:transmembrane transporter activity"/>
    <property type="evidence" value="ECO:0007669"/>
    <property type="project" value="InterPro"/>
</dbReference>
<evidence type="ECO:0000256" key="3">
    <source>
        <dbReference type="ARBA" id="ARBA00022448"/>
    </source>
</evidence>
<feature type="transmembrane region" description="Helical" evidence="7">
    <location>
        <begin position="260"/>
        <end position="280"/>
    </location>
</feature>
<sequence>MLQHDPAHKRPSPASVFAAVGGLYVGQSVIGGLTFLGLPAVLRTAGLPLDQIGLLYLIVLPWALKFLWSPYIERYRLPRFGKNRSRIIVGAGVTICASGLVILAFTGPSPVSMAIAILFVVAVVTATVDIACDGYAVETLAVEHHGWGNAAQVGGSYLGSAIGAGLFLVLVDYYGWRNATLVMAVLVMLLALPFIFGPAAKAQAQTHDQTPSMLRALKRPQVQAGLVIAAVYVAAQKWGLAMLGPFLIDYGFDLATLGTFNGAGSMIVGFGGALLGGFLVRQYGPSRVLVMSIIAQTVLLCAFATFSLHRDIAHWIVMIVAITSSSGIMSIGFVALYACFMGWSDPRQAGIDFTLFQCMDGIVSMAGGIGAGAIAERFGYHTSFLIAAAVSALSAPAIALLLKSQLASQPMGQNPHR</sequence>
<dbReference type="RefSeq" id="WP_067647952.1">
    <property type="nucleotide sequence ID" value="NZ_KQ961027.1"/>
</dbReference>
<dbReference type="STRING" id="2052828.ATO67_10255"/>
<organism evidence="8 9">
    <name type="scientific">Agrobacterium bohemicum</name>
    <dbReference type="NCBI Taxonomy" id="2052828"/>
    <lineage>
        <taxon>Bacteria</taxon>
        <taxon>Pseudomonadati</taxon>
        <taxon>Pseudomonadota</taxon>
        <taxon>Alphaproteobacteria</taxon>
        <taxon>Hyphomicrobiales</taxon>
        <taxon>Rhizobiaceae</taxon>
        <taxon>Rhizobium/Agrobacterium group</taxon>
        <taxon>Agrobacterium</taxon>
    </lineage>
</organism>
<dbReference type="PANTHER" id="PTHR12778">
    <property type="entry name" value="SOLUTE CARRIER FAMILY 33 ACETYL-COA TRANSPORTER -RELATED"/>
    <property type="match status" value="1"/>
</dbReference>
<evidence type="ECO:0000256" key="5">
    <source>
        <dbReference type="ARBA" id="ARBA00022989"/>
    </source>
</evidence>
<dbReference type="CDD" id="cd17485">
    <property type="entry name" value="MFS_MFSD3"/>
    <property type="match status" value="1"/>
</dbReference>
<dbReference type="EMBL" id="LNUW01000035">
    <property type="protein sequence ID" value="KXG84999.1"/>
    <property type="molecule type" value="Genomic_DNA"/>
</dbReference>
<dbReference type="InterPro" id="IPR004752">
    <property type="entry name" value="AmpG_permease/AT-1"/>
</dbReference>
<dbReference type="Pfam" id="PF07690">
    <property type="entry name" value="MFS_1"/>
    <property type="match status" value="1"/>
</dbReference>
<feature type="transmembrane region" description="Helical" evidence="7">
    <location>
        <begin position="353"/>
        <end position="374"/>
    </location>
</feature>
<gene>
    <name evidence="8" type="ORF">ATO67_10255</name>
</gene>
<accession>A0A135P0T6</accession>
<feature type="transmembrane region" description="Helical" evidence="7">
    <location>
        <begin position="54"/>
        <end position="73"/>
    </location>
</feature>
<dbReference type="Gene3D" id="1.20.1250.20">
    <property type="entry name" value="MFS general substrate transporter like domains"/>
    <property type="match status" value="2"/>
</dbReference>
<keyword evidence="9" id="KW-1185">Reference proteome</keyword>
<evidence type="ECO:0000256" key="6">
    <source>
        <dbReference type="ARBA" id="ARBA00023136"/>
    </source>
</evidence>
<evidence type="ECO:0000256" key="7">
    <source>
        <dbReference type="SAM" id="Phobius"/>
    </source>
</evidence>
<dbReference type="SUPFAM" id="SSF103473">
    <property type="entry name" value="MFS general substrate transporter"/>
    <property type="match status" value="1"/>
</dbReference>
<dbReference type="InterPro" id="IPR011701">
    <property type="entry name" value="MFS"/>
</dbReference>
<feature type="transmembrane region" description="Helical" evidence="7">
    <location>
        <begin position="111"/>
        <end position="132"/>
    </location>
</feature>
<feature type="transmembrane region" description="Helical" evidence="7">
    <location>
        <begin position="181"/>
        <end position="200"/>
    </location>
</feature>
<feature type="transmembrane region" description="Helical" evidence="7">
    <location>
        <begin position="85"/>
        <end position="105"/>
    </location>
</feature>
<dbReference type="InterPro" id="IPR036259">
    <property type="entry name" value="MFS_trans_sf"/>
</dbReference>
<evidence type="ECO:0000256" key="2">
    <source>
        <dbReference type="ARBA" id="ARBA00008335"/>
    </source>
</evidence>
<comment type="caution">
    <text evidence="8">The sequence shown here is derived from an EMBL/GenBank/DDBJ whole genome shotgun (WGS) entry which is preliminary data.</text>
</comment>
<name>A0A135P0T6_9HYPH</name>
<keyword evidence="5 7" id="KW-1133">Transmembrane helix</keyword>